<name>A0A0D2WN37_CAPO3</name>
<dbReference type="Gene3D" id="3.10.100.10">
    <property type="entry name" value="Mannose-Binding Protein A, subunit A"/>
    <property type="match status" value="1"/>
</dbReference>
<evidence type="ECO:0000256" key="1">
    <source>
        <dbReference type="SAM" id="SignalP"/>
    </source>
</evidence>
<dbReference type="InParanoid" id="A0A0D2WN37"/>
<dbReference type="AlphaFoldDB" id="A0A0D2WN37"/>
<organism evidence="2 3">
    <name type="scientific">Capsaspora owczarzaki (strain ATCC 30864)</name>
    <dbReference type="NCBI Taxonomy" id="595528"/>
    <lineage>
        <taxon>Eukaryota</taxon>
        <taxon>Filasterea</taxon>
        <taxon>Capsaspora</taxon>
    </lineage>
</organism>
<sequence length="386" mass="41172">MQVRHVVFLLALLFANGDAGPVQLRVFSTFSTLTGDFGGLAEAHRVCQVEGDRLNAQTDQPREWKAILASCEDGVARRCSPASMPSSLHGVLQFVNVRGELLGNSSAELFATTGSGQIGGTLGGVLHPLLLPNGALPLPGEVDTAWTGYNAAGNAEPAGHQCLLHDTSSHEKSWRNANSDATGTIARIVVAEKQEEFLASKYAAVAGNHLGGDDDEHDSDVEMKDFSDALVSPFELAVSGGQPIVPLSQERGRDGTIVHSWWMAFVAPCNQYHRLICVEQPIFTSTQNGLPVAKGLPAAQYDGPSRLQTTPLADTCVQSRSSAGNQGYLTDNFLCCGQRGVIHAVSDRVLVCSWTSNAGIEYTSSAFAAVQMVPEMDCFCECTVMF</sequence>
<protein>
    <recommendedName>
        <fullName evidence="4">C-type lectin domain-containing protein</fullName>
    </recommendedName>
</protein>
<dbReference type="EMBL" id="KE346363">
    <property type="protein sequence ID" value="KJE91728.1"/>
    <property type="molecule type" value="Genomic_DNA"/>
</dbReference>
<evidence type="ECO:0000313" key="2">
    <source>
        <dbReference type="EMBL" id="KJE91728.1"/>
    </source>
</evidence>
<dbReference type="RefSeq" id="XP_004348636.1">
    <property type="nucleotide sequence ID" value="XM_004348586.2"/>
</dbReference>
<keyword evidence="1" id="KW-0732">Signal</keyword>
<gene>
    <name evidence="2" type="ORF">CAOG_002823</name>
</gene>
<evidence type="ECO:0008006" key="4">
    <source>
        <dbReference type="Google" id="ProtNLM"/>
    </source>
</evidence>
<evidence type="ECO:0000313" key="3">
    <source>
        <dbReference type="Proteomes" id="UP000008743"/>
    </source>
</evidence>
<feature type="chain" id="PRO_5002254603" description="C-type lectin domain-containing protein" evidence="1">
    <location>
        <begin position="20"/>
        <end position="386"/>
    </location>
</feature>
<proteinExistence type="predicted"/>
<dbReference type="Proteomes" id="UP000008743">
    <property type="component" value="Unassembled WGS sequence"/>
</dbReference>
<feature type="signal peptide" evidence="1">
    <location>
        <begin position="1"/>
        <end position="19"/>
    </location>
</feature>
<accession>A0A0D2WN37</accession>
<keyword evidence="3" id="KW-1185">Reference proteome</keyword>
<dbReference type="InterPro" id="IPR016186">
    <property type="entry name" value="C-type_lectin-like/link_sf"/>
</dbReference>
<reference evidence="3" key="1">
    <citation type="submission" date="2011-02" db="EMBL/GenBank/DDBJ databases">
        <title>The Genome Sequence of Capsaspora owczarzaki ATCC 30864.</title>
        <authorList>
            <person name="Russ C."/>
            <person name="Cuomo C."/>
            <person name="Burger G."/>
            <person name="Gray M.W."/>
            <person name="Holland P.W.H."/>
            <person name="King N."/>
            <person name="Lang F.B.F."/>
            <person name="Roger A.J."/>
            <person name="Ruiz-Trillo I."/>
            <person name="Young S.K."/>
            <person name="Zeng Q."/>
            <person name="Gargeya S."/>
            <person name="Alvarado L."/>
            <person name="Berlin A."/>
            <person name="Chapman S.B."/>
            <person name="Chen Z."/>
            <person name="Freedman E."/>
            <person name="Gellesch M."/>
            <person name="Goldberg J."/>
            <person name="Griggs A."/>
            <person name="Gujja S."/>
            <person name="Heilman E."/>
            <person name="Heiman D."/>
            <person name="Howarth C."/>
            <person name="Mehta T."/>
            <person name="Neiman D."/>
            <person name="Pearson M."/>
            <person name="Roberts A."/>
            <person name="Saif S."/>
            <person name="Shea T."/>
            <person name="Shenoy N."/>
            <person name="Sisk P."/>
            <person name="Stolte C."/>
            <person name="Sykes S."/>
            <person name="White J."/>
            <person name="Yandava C."/>
            <person name="Haas B."/>
            <person name="Nusbaum C."/>
            <person name="Birren B."/>
        </authorList>
    </citation>
    <scope>NUCLEOTIDE SEQUENCE</scope>
    <source>
        <strain evidence="3">ATCC 30864</strain>
    </source>
</reference>